<dbReference type="InterPro" id="IPR039859">
    <property type="entry name" value="PFA4/ZDH16/20/ERF2-like"/>
</dbReference>
<protein>
    <recommendedName>
        <fullName evidence="8">S-acyltransferase</fullName>
        <ecNumber evidence="8">2.3.1.225</ecNumber>
    </recommendedName>
    <alternativeName>
        <fullName evidence="8">Palmitoyltransferase</fullName>
    </alternativeName>
</protein>
<comment type="caution">
    <text evidence="10">The sequence shown here is derived from an EMBL/GenBank/DDBJ whole genome shotgun (WGS) entry which is preliminary data.</text>
</comment>
<evidence type="ECO:0000256" key="7">
    <source>
        <dbReference type="ARBA" id="ARBA00023315"/>
    </source>
</evidence>
<dbReference type="EC" id="2.3.1.225" evidence="8"/>
<evidence type="ECO:0000256" key="3">
    <source>
        <dbReference type="ARBA" id="ARBA00022679"/>
    </source>
</evidence>
<name>A0A835HA41_9MAGN</name>
<gene>
    <name evidence="10" type="ORF">IFM89_034722</name>
</gene>
<feature type="transmembrane region" description="Helical" evidence="8">
    <location>
        <begin position="58"/>
        <end position="77"/>
    </location>
</feature>
<dbReference type="PROSITE" id="PS50216">
    <property type="entry name" value="DHHC"/>
    <property type="match status" value="1"/>
</dbReference>
<feature type="transmembrane region" description="Helical" evidence="8">
    <location>
        <begin position="25"/>
        <end position="46"/>
    </location>
</feature>
<dbReference type="GO" id="GO:0019706">
    <property type="term" value="F:protein-cysteine S-palmitoyltransferase activity"/>
    <property type="evidence" value="ECO:0007669"/>
    <property type="project" value="UniProtKB-EC"/>
</dbReference>
<evidence type="ECO:0000256" key="6">
    <source>
        <dbReference type="ARBA" id="ARBA00023136"/>
    </source>
</evidence>
<reference evidence="10 11" key="1">
    <citation type="submission" date="2020-10" db="EMBL/GenBank/DDBJ databases">
        <title>The Coptis chinensis genome and diversification of protoberbering-type alkaloids.</title>
        <authorList>
            <person name="Wang B."/>
            <person name="Shu S."/>
            <person name="Song C."/>
            <person name="Liu Y."/>
        </authorList>
    </citation>
    <scope>NUCLEOTIDE SEQUENCE [LARGE SCALE GENOMIC DNA]</scope>
    <source>
        <strain evidence="10">HL-2020</strain>
        <tissue evidence="10">Leaf</tissue>
    </source>
</reference>
<evidence type="ECO:0000256" key="2">
    <source>
        <dbReference type="ARBA" id="ARBA00008574"/>
    </source>
</evidence>
<dbReference type="EMBL" id="JADFTS010000008">
    <property type="protein sequence ID" value="KAF9594739.1"/>
    <property type="molecule type" value="Genomic_DNA"/>
</dbReference>
<comment type="domain">
    <text evidence="8">The DHHC domain is required for palmitoyltransferase activity.</text>
</comment>
<dbReference type="Proteomes" id="UP000631114">
    <property type="component" value="Unassembled WGS sequence"/>
</dbReference>
<dbReference type="AlphaFoldDB" id="A0A835HA41"/>
<accession>A0A835HA41</accession>
<keyword evidence="5 8" id="KW-1133">Transmembrane helix</keyword>
<comment type="similarity">
    <text evidence="2 8">Belongs to the DHHC palmitoyltransferase family.</text>
</comment>
<evidence type="ECO:0000256" key="1">
    <source>
        <dbReference type="ARBA" id="ARBA00004141"/>
    </source>
</evidence>
<dbReference type="PANTHER" id="PTHR12246">
    <property type="entry name" value="PALMITOYLTRANSFERASE ZDHHC16"/>
    <property type="match status" value="1"/>
</dbReference>
<feature type="transmembrane region" description="Helical" evidence="8">
    <location>
        <begin position="194"/>
        <end position="221"/>
    </location>
</feature>
<feature type="transmembrane region" description="Helical" evidence="8">
    <location>
        <begin position="159"/>
        <end position="182"/>
    </location>
</feature>
<comment type="catalytic activity">
    <reaction evidence="8">
        <text>L-cysteinyl-[protein] + hexadecanoyl-CoA = S-hexadecanoyl-L-cysteinyl-[protein] + CoA</text>
        <dbReference type="Rhea" id="RHEA:36683"/>
        <dbReference type="Rhea" id="RHEA-COMP:10131"/>
        <dbReference type="Rhea" id="RHEA-COMP:11032"/>
        <dbReference type="ChEBI" id="CHEBI:29950"/>
        <dbReference type="ChEBI" id="CHEBI:57287"/>
        <dbReference type="ChEBI" id="CHEBI:57379"/>
        <dbReference type="ChEBI" id="CHEBI:74151"/>
        <dbReference type="EC" id="2.3.1.225"/>
    </reaction>
</comment>
<dbReference type="GO" id="GO:0016020">
    <property type="term" value="C:membrane"/>
    <property type="evidence" value="ECO:0007669"/>
    <property type="project" value="UniProtKB-SubCell"/>
</dbReference>
<keyword evidence="3 8" id="KW-0808">Transferase</keyword>
<evidence type="ECO:0000313" key="11">
    <source>
        <dbReference type="Proteomes" id="UP000631114"/>
    </source>
</evidence>
<evidence type="ECO:0000256" key="4">
    <source>
        <dbReference type="ARBA" id="ARBA00022692"/>
    </source>
</evidence>
<evidence type="ECO:0000256" key="8">
    <source>
        <dbReference type="RuleBase" id="RU079119"/>
    </source>
</evidence>
<dbReference type="InterPro" id="IPR001594">
    <property type="entry name" value="Palmitoyltrfase_DHHC"/>
</dbReference>
<comment type="subcellular location">
    <subcellularLocation>
        <location evidence="1">Membrane</location>
        <topology evidence="1">Multi-pass membrane protein</topology>
    </subcellularLocation>
</comment>
<evidence type="ECO:0000256" key="5">
    <source>
        <dbReference type="ARBA" id="ARBA00022989"/>
    </source>
</evidence>
<evidence type="ECO:0000259" key="9">
    <source>
        <dbReference type="Pfam" id="PF01529"/>
    </source>
</evidence>
<sequence>MKTLKNFTCCNLKNKNMKTLKFHSLPVSAVILYMGFAYYSTIFIFIQDWLSLKSSAGLFNALVFSCLAFMCVVSFVSCVVTDPGHIPAHFVPEIEDGCVSELGSKRNSVNLNLRYCDKCSLHKPPRAHHCRVCKRCVLRMDHHCLWINNCVGFSNYKPFVLLIFYAAISCIYSMVVITSVALQKDREVIGWSYLKIFCITCGSITAVFCITLASLLVWHLYLLTHNMTTIEYHEGVRAKWLARKSGQSYHHPFDLGVYKNLIMILGPNKLKWLWPTAVGHLRDGISFPTSRGTP</sequence>
<keyword evidence="11" id="KW-1185">Reference proteome</keyword>
<proteinExistence type="inferred from homology"/>
<evidence type="ECO:0000313" key="10">
    <source>
        <dbReference type="EMBL" id="KAF9594739.1"/>
    </source>
</evidence>
<feature type="domain" description="Palmitoyltransferase DHHC" evidence="9">
    <location>
        <begin position="112"/>
        <end position="233"/>
    </location>
</feature>
<dbReference type="OrthoDB" id="331948at2759"/>
<dbReference type="Pfam" id="PF01529">
    <property type="entry name" value="DHHC"/>
    <property type="match status" value="1"/>
</dbReference>
<keyword evidence="4 8" id="KW-0812">Transmembrane</keyword>
<organism evidence="10 11">
    <name type="scientific">Coptis chinensis</name>
    <dbReference type="NCBI Taxonomy" id="261450"/>
    <lineage>
        <taxon>Eukaryota</taxon>
        <taxon>Viridiplantae</taxon>
        <taxon>Streptophyta</taxon>
        <taxon>Embryophyta</taxon>
        <taxon>Tracheophyta</taxon>
        <taxon>Spermatophyta</taxon>
        <taxon>Magnoliopsida</taxon>
        <taxon>Ranunculales</taxon>
        <taxon>Ranunculaceae</taxon>
        <taxon>Coptidoideae</taxon>
        <taxon>Coptis</taxon>
    </lineage>
</organism>
<keyword evidence="6 8" id="KW-0472">Membrane</keyword>
<keyword evidence="7 8" id="KW-0012">Acyltransferase</keyword>